<keyword evidence="3" id="KW-0223">Dioxygenase</keyword>
<dbReference type="Pfam" id="PF13640">
    <property type="entry name" value="2OG-FeII_Oxy_3"/>
    <property type="match status" value="1"/>
</dbReference>
<feature type="domain" description="Fe2OG dioxygenase" evidence="7">
    <location>
        <begin position="141"/>
        <end position="244"/>
    </location>
</feature>
<protein>
    <recommendedName>
        <fullName evidence="7">Fe2OG dioxygenase domain-containing protein</fullName>
    </recommendedName>
</protein>
<sequence>MLAVGLALLGFVPSSSQDLAYYFELPCHPPDYIPKYPGCTPEVCKRVTVNNFTTMEKVERLRDMAARAMAFGGGGGGPTIFEISSGTLSKEDKFIDLYKLLTRANQPIFLRSDFELLQSLIEEIKALIGKTFSVSAPSLYLTHPVFFTNISSKPALTDHDQYWHSHIDKQAYGTFVYTCLIYLSDYNQDFKGGLFVFEGKDGRSLEPHRGRLSCFTSASENPHYVQKVVQGCRWAITIPFTCNPDQAAQWPSLDSPFIQQPNN</sequence>
<evidence type="ECO:0000256" key="6">
    <source>
        <dbReference type="SAM" id="SignalP"/>
    </source>
</evidence>
<evidence type="ECO:0000256" key="3">
    <source>
        <dbReference type="ARBA" id="ARBA00022964"/>
    </source>
</evidence>
<organism evidence="8">
    <name type="scientific">Arcella intermedia</name>
    <dbReference type="NCBI Taxonomy" id="1963864"/>
    <lineage>
        <taxon>Eukaryota</taxon>
        <taxon>Amoebozoa</taxon>
        <taxon>Tubulinea</taxon>
        <taxon>Elardia</taxon>
        <taxon>Arcellinida</taxon>
        <taxon>Sphaerothecina</taxon>
        <taxon>Arcellidae</taxon>
        <taxon>Arcella</taxon>
    </lineage>
</organism>
<keyword evidence="4" id="KW-0560">Oxidoreductase</keyword>
<dbReference type="InterPro" id="IPR005123">
    <property type="entry name" value="Oxoglu/Fe-dep_dioxygenase_dom"/>
</dbReference>
<comment type="cofactor">
    <cofactor evidence="1">
        <name>L-ascorbate</name>
        <dbReference type="ChEBI" id="CHEBI:38290"/>
    </cofactor>
</comment>
<feature type="signal peptide" evidence="6">
    <location>
        <begin position="1"/>
        <end position="16"/>
    </location>
</feature>
<evidence type="ECO:0000256" key="2">
    <source>
        <dbReference type="ARBA" id="ARBA00022723"/>
    </source>
</evidence>
<evidence type="ECO:0000256" key="4">
    <source>
        <dbReference type="ARBA" id="ARBA00023002"/>
    </source>
</evidence>
<dbReference type="EMBL" id="GIBP01005558">
    <property type="protein sequence ID" value="NDV34527.1"/>
    <property type="molecule type" value="Transcribed_RNA"/>
</dbReference>
<dbReference type="InterPro" id="IPR044862">
    <property type="entry name" value="Pro_4_hyd_alph_FE2OG_OXY"/>
</dbReference>
<dbReference type="SMART" id="SM00702">
    <property type="entry name" value="P4Hc"/>
    <property type="match status" value="1"/>
</dbReference>
<evidence type="ECO:0000313" key="8">
    <source>
        <dbReference type="EMBL" id="NDV34527.1"/>
    </source>
</evidence>
<proteinExistence type="predicted"/>
<dbReference type="PROSITE" id="PS51471">
    <property type="entry name" value="FE2OG_OXY"/>
    <property type="match status" value="1"/>
</dbReference>
<dbReference type="InterPro" id="IPR006620">
    <property type="entry name" value="Pro_4_hyd_alph"/>
</dbReference>
<feature type="chain" id="PRO_5025344460" description="Fe2OG dioxygenase domain-containing protein" evidence="6">
    <location>
        <begin position="17"/>
        <end position="263"/>
    </location>
</feature>
<evidence type="ECO:0000256" key="5">
    <source>
        <dbReference type="ARBA" id="ARBA00023004"/>
    </source>
</evidence>
<dbReference type="GO" id="GO:0031418">
    <property type="term" value="F:L-ascorbic acid binding"/>
    <property type="evidence" value="ECO:0007669"/>
    <property type="project" value="InterPro"/>
</dbReference>
<keyword evidence="2" id="KW-0479">Metal-binding</keyword>
<dbReference type="AlphaFoldDB" id="A0A6B2LCF6"/>
<dbReference type="PANTHER" id="PTHR14650">
    <property type="entry name" value="PROLYL HYDROXYLASE-RELATED"/>
    <property type="match status" value="1"/>
</dbReference>
<accession>A0A6B2LCF6</accession>
<dbReference type="PANTHER" id="PTHR14650:SF1">
    <property type="entry name" value="2-OXOGLUTARATE AND IRON-DEPENDENT OXYGENASE DOMAIN-CONTAINING PROTEIN 3"/>
    <property type="match status" value="1"/>
</dbReference>
<name>A0A6B2LCF6_9EUKA</name>
<dbReference type="Gene3D" id="2.60.120.620">
    <property type="entry name" value="q2cbj1_9rhob like domain"/>
    <property type="match status" value="1"/>
</dbReference>
<dbReference type="InterPro" id="IPR039210">
    <property type="entry name" value="OGFOD3"/>
</dbReference>
<evidence type="ECO:0000256" key="1">
    <source>
        <dbReference type="ARBA" id="ARBA00001961"/>
    </source>
</evidence>
<dbReference type="GO" id="GO:0005506">
    <property type="term" value="F:iron ion binding"/>
    <property type="evidence" value="ECO:0007669"/>
    <property type="project" value="InterPro"/>
</dbReference>
<keyword evidence="6" id="KW-0732">Signal</keyword>
<reference evidence="8" key="1">
    <citation type="journal article" date="2020" name="J. Eukaryot. Microbiol.">
        <title>De novo Sequencing, Assembly and Annotation of the Transcriptome for the Free-Living Testate Amoeba Arcella intermedia.</title>
        <authorList>
            <person name="Ribeiro G.M."/>
            <person name="Porfirio-Sousa A.L."/>
            <person name="Maurer-Alcala X.X."/>
            <person name="Katz L.A."/>
            <person name="Lahr D.J.G."/>
        </authorList>
    </citation>
    <scope>NUCLEOTIDE SEQUENCE</scope>
</reference>
<dbReference type="GO" id="GO:0051213">
    <property type="term" value="F:dioxygenase activity"/>
    <property type="evidence" value="ECO:0007669"/>
    <property type="project" value="UniProtKB-KW"/>
</dbReference>
<dbReference type="GO" id="GO:0016705">
    <property type="term" value="F:oxidoreductase activity, acting on paired donors, with incorporation or reduction of molecular oxygen"/>
    <property type="evidence" value="ECO:0007669"/>
    <property type="project" value="InterPro"/>
</dbReference>
<evidence type="ECO:0000259" key="7">
    <source>
        <dbReference type="PROSITE" id="PS51471"/>
    </source>
</evidence>
<dbReference type="GO" id="GO:0016020">
    <property type="term" value="C:membrane"/>
    <property type="evidence" value="ECO:0007669"/>
    <property type="project" value="TreeGrafter"/>
</dbReference>
<keyword evidence="5" id="KW-0408">Iron</keyword>